<evidence type="ECO:0000313" key="2">
    <source>
        <dbReference type="Proteomes" id="UP000197446"/>
    </source>
</evidence>
<dbReference type="RefSeq" id="WP_088482507.1">
    <property type="nucleotide sequence ID" value="NZ_JBCNLH010000005.1"/>
</dbReference>
<keyword evidence="2" id="KW-1185">Reference proteome</keyword>
<organism evidence="1 2">
    <name type="scientific">Roseateles puraquae</name>
    <dbReference type="NCBI Taxonomy" id="431059"/>
    <lineage>
        <taxon>Bacteria</taxon>
        <taxon>Pseudomonadati</taxon>
        <taxon>Pseudomonadota</taxon>
        <taxon>Betaproteobacteria</taxon>
        <taxon>Burkholderiales</taxon>
        <taxon>Sphaerotilaceae</taxon>
        <taxon>Roseateles</taxon>
    </lineage>
</organism>
<sequence length="73" mass="8024">MNTTSAPDGTATPHWIAILDRQGQCPPWRLGPFADAREARRIERGVRRLINLGRFRVTIDAADVTSVSAEPAP</sequence>
<evidence type="ECO:0008006" key="3">
    <source>
        <dbReference type="Google" id="ProtNLM"/>
    </source>
</evidence>
<dbReference type="Proteomes" id="UP000197446">
    <property type="component" value="Unassembled WGS sequence"/>
</dbReference>
<proteinExistence type="predicted"/>
<comment type="caution">
    <text evidence="1">The sequence shown here is derived from an EMBL/GenBank/DDBJ whole genome shotgun (WGS) entry which is preliminary data.</text>
</comment>
<accession>A0A254N8M7</accession>
<dbReference type="EMBL" id="NISI01000002">
    <property type="protein sequence ID" value="OWR04369.1"/>
    <property type="molecule type" value="Genomic_DNA"/>
</dbReference>
<gene>
    <name evidence="1" type="ORF">CDO81_07165</name>
</gene>
<reference evidence="1 2" key="1">
    <citation type="journal article" date="2007" name="Int. J. Syst. Evol. Microbiol.">
        <title>Description of Pelomonas aquatica sp. nov. and Pelomonas puraquae sp. nov., isolated from industrial and haemodialysis water.</title>
        <authorList>
            <person name="Gomila M."/>
            <person name="Bowien B."/>
            <person name="Falsen E."/>
            <person name="Moore E.R."/>
            <person name="Lalucat J."/>
        </authorList>
    </citation>
    <scope>NUCLEOTIDE SEQUENCE [LARGE SCALE GENOMIC DNA]</scope>
    <source>
        <strain evidence="1 2">CCUG 52769</strain>
    </source>
</reference>
<name>A0A254N8M7_9BURK</name>
<evidence type="ECO:0000313" key="1">
    <source>
        <dbReference type="EMBL" id="OWR04369.1"/>
    </source>
</evidence>
<protein>
    <recommendedName>
        <fullName evidence="3">SPOR domain-containing protein</fullName>
    </recommendedName>
</protein>
<dbReference type="AlphaFoldDB" id="A0A254N8M7"/>